<dbReference type="EMBL" id="BFEA01000548">
    <property type="protein sequence ID" value="GBG86113.1"/>
    <property type="molecule type" value="Genomic_DNA"/>
</dbReference>
<gene>
    <name evidence="3" type="ORF">CBR_g41016</name>
</gene>
<reference evidence="3 4" key="1">
    <citation type="journal article" date="2018" name="Cell">
        <title>The Chara Genome: Secondary Complexity and Implications for Plant Terrestrialization.</title>
        <authorList>
            <person name="Nishiyama T."/>
            <person name="Sakayama H."/>
            <person name="Vries J.D."/>
            <person name="Buschmann H."/>
            <person name="Saint-Marcoux D."/>
            <person name="Ullrich K.K."/>
            <person name="Haas F.B."/>
            <person name="Vanderstraeten L."/>
            <person name="Becker D."/>
            <person name="Lang D."/>
            <person name="Vosolsobe S."/>
            <person name="Rombauts S."/>
            <person name="Wilhelmsson P.K.I."/>
            <person name="Janitza P."/>
            <person name="Kern R."/>
            <person name="Heyl A."/>
            <person name="Rumpler F."/>
            <person name="Villalobos L.I.A.C."/>
            <person name="Clay J.M."/>
            <person name="Skokan R."/>
            <person name="Toyoda A."/>
            <person name="Suzuki Y."/>
            <person name="Kagoshima H."/>
            <person name="Schijlen E."/>
            <person name="Tajeshwar N."/>
            <person name="Catarino B."/>
            <person name="Hetherington A.J."/>
            <person name="Saltykova A."/>
            <person name="Bonnot C."/>
            <person name="Breuninger H."/>
            <person name="Symeonidi A."/>
            <person name="Radhakrishnan G.V."/>
            <person name="Van Nieuwerburgh F."/>
            <person name="Deforce D."/>
            <person name="Chang C."/>
            <person name="Karol K.G."/>
            <person name="Hedrich R."/>
            <person name="Ulvskov P."/>
            <person name="Glockner G."/>
            <person name="Delwiche C.F."/>
            <person name="Petrasek J."/>
            <person name="Van de Peer Y."/>
            <person name="Friml J."/>
            <person name="Beilby M."/>
            <person name="Dolan L."/>
            <person name="Kohara Y."/>
            <person name="Sugano S."/>
            <person name="Fujiyama A."/>
            <person name="Delaux P.-M."/>
            <person name="Quint M."/>
            <person name="TheiBen G."/>
            <person name="Hagemann M."/>
            <person name="Harholt J."/>
            <person name="Dunand C."/>
            <person name="Zachgo S."/>
            <person name="Langdale J."/>
            <person name="Maumus F."/>
            <person name="Straeten D.V.D."/>
            <person name="Gould S.B."/>
            <person name="Rensing S.A."/>
        </authorList>
    </citation>
    <scope>NUCLEOTIDE SEQUENCE [LARGE SCALE GENOMIC DNA]</scope>
    <source>
        <strain evidence="3 4">S276</strain>
    </source>
</reference>
<sequence length="297" mass="32337">MEGCASWYSQRPPPGQSNSSSRKGNHALQGLHLLALDGAKIEGDAAKRMLHRYRVESGIPGDKGMEPDGERDGAMLQEMEAQLRPPPVPVPGREAPTTTQGHSAAVPDPGGRASQGLDAEQSEAVVAAYPSCQASSSTTTARTGKTTQTSIRKWAENTAQKRKALFRAGVPLNFVRQEETKALHDLYMELGPQKVKTRMTSFDTIRTIVLDAICDEVKQTVRPVMDKWDMSGCTLITDGCTDIKFRPVLNFIGGGEGGAVLMKVVDTSNRKKNAMALAKLWEEVIRDQSAEGERHLH</sequence>
<accession>A0A388LV50</accession>
<evidence type="ECO:0000259" key="2">
    <source>
        <dbReference type="Pfam" id="PF04937"/>
    </source>
</evidence>
<keyword evidence="4" id="KW-1185">Reference proteome</keyword>
<feature type="region of interest" description="Disordered" evidence="1">
    <location>
        <begin position="1"/>
        <end position="26"/>
    </location>
</feature>
<organism evidence="3 4">
    <name type="scientific">Chara braunii</name>
    <name type="common">Braun's stonewort</name>
    <dbReference type="NCBI Taxonomy" id="69332"/>
    <lineage>
        <taxon>Eukaryota</taxon>
        <taxon>Viridiplantae</taxon>
        <taxon>Streptophyta</taxon>
        <taxon>Charophyceae</taxon>
        <taxon>Charales</taxon>
        <taxon>Characeae</taxon>
        <taxon>Chara</taxon>
    </lineage>
</organism>
<evidence type="ECO:0000313" key="3">
    <source>
        <dbReference type="EMBL" id="GBG86113.1"/>
    </source>
</evidence>
<name>A0A388LV50_CHABU</name>
<dbReference type="Pfam" id="PF04937">
    <property type="entry name" value="DUF659"/>
    <property type="match status" value="1"/>
</dbReference>
<dbReference type="AlphaFoldDB" id="A0A388LV50"/>
<dbReference type="Proteomes" id="UP000265515">
    <property type="component" value="Unassembled WGS sequence"/>
</dbReference>
<dbReference type="Gramene" id="GBG86113">
    <property type="protein sequence ID" value="GBG86113"/>
    <property type="gene ID" value="CBR_g41016"/>
</dbReference>
<evidence type="ECO:0000256" key="1">
    <source>
        <dbReference type="SAM" id="MobiDB-lite"/>
    </source>
</evidence>
<protein>
    <recommendedName>
        <fullName evidence="2">DUF659 domain-containing protein</fullName>
    </recommendedName>
</protein>
<dbReference type="OrthoDB" id="1937290at2759"/>
<evidence type="ECO:0000313" key="4">
    <source>
        <dbReference type="Proteomes" id="UP000265515"/>
    </source>
</evidence>
<comment type="caution">
    <text evidence="3">The sequence shown here is derived from an EMBL/GenBank/DDBJ whole genome shotgun (WGS) entry which is preliminary data.</text>
</comment>
<proteinExistence type="predicted"/>
<feature type="region of interest" description="Disordered" evidence="1">
    <location>
        <begin position="84"/>
        <end position="119"/>
    </location>
</feature>
<feature type="domain" description="DUF659" evidence="2">
    <location>
        <begin position="201"/>
        <end position="287"/>
    </location>
</feature>
<dbReference type="InterPro" id="IPR007021">
    <property type="entry name" value="DUF659"/>
</dbReference>